<dbReference type="Pfam" id="PF14386">
    <property type="entry name" value="DUF4417"/>
    <property type="match status" value="1"/>
</dbReference>
<reference evidence="1 2" key="1">
    <citation type="submission" date="2019-08" db="EMBL/GenBank/DDBJ databases">
        <title>In-depth cultivation of the pig gut microbiome towards novel bacterial diversity and tailored functional studies.</title>
        <authorList>
            <person name="Wylensek D."/>
            <person name="Hitch T.C.A."/>
            <person name="Clavel T."/>
        </authorList>
    </citation>
    <scope>NUCLEOTIDE SEQUENCE [LARGE SCALE GENOMIC DNA]</scope>
    <source>
        <strain evidence="1 2">RF-GAM-744-WT-7</strain>
    </source>
</reference>
<sequence length="257" mass="29773">MASLCQEVSLAANMLTRLPIKEFRQENWVKLPVKRGFTRKPASDIRGDNLNNFMLDGVPTVRPYGIPLLQPCCDVPLQIISFSEAVSSRKPDKETWVHFFEDDYKFQQLWNKPRKYLPIIQRYGGAIMSDFSTHENLQLYQQITNAGRNFQIGAWLQHEGVKVIGSSRWNGPGTEDWSTAGLPLESSIFLSIHGMNHDDWSRSRVRCEIQYLLEEKHPKNLLIYGNVKHLHLDRELVGEANVFMYEPDTWRRSGVRL</sequence>
<dbReference type="Proteomes" id="UP000442535">
    <property type="component" value="Unassembled WGS sequence"/>
</dbReference>
<accession>A0A7K0K4F5</accession>
<protein>
    <submittedName>
        <fullName evidence="1">DUF4417 domain-containing protein</fullName>
    </submittedName>
</protein>
<evidence type="ECO:0000313" key="1">
    <source>
        <dbReference type="EMBL" id="MST50367.1"/>
    </source>
</evidence>
<name>A0A7K0K4F5_9ACTO</name>
<keyword evidence="2" id="KW-1185">Reference proteome</keyword>
<organism evidence="1 2">
    <name type="scientific">Mobiluncus porci</name>
    <dbReference type="NCBI Taxonomy" id="2652278"/>
    <lineage>
        <taxon>Bacteria</taxon>
        <taxon>Bacillati</taxon>
        <taxon>Actinomycetota</taxon>
        <taxon>Actinomycetes</taxon>
        <taxon>Actinomycetales</taxon>
        <taxon>Actinomycetaceae</taxon>
        <taxon>Mobiluncus</taxon>
    </lineage>
</organism>
<dbReference type="InterPro" id="IPR025530">
    <property type="entry name" value="DUF4417"/>
</dbReference>
<proteinExistence type="predicted"/>
<dbReference type="RefSeq" id="WP_154545948.1">
    <property type="nucleotide sequence ID" value="NZ_JAQYQY010000026.1"/>
</dbReference>
<dbReference type="AlphaFoldDB" id="A0A7K0K4F5"/>
<gene>
    <name evidence="1" type="ORF">FYJ63_09035</name>
</gene>
<dbReference type="EMBL" id="VUMY01000017">
    <property type="protein sequence ID" value="MST50367.1"/>
    <property type="molecule type" value="Genomic_DNA"/>
</dbReference>
<evidence type="ECO:0000313" key="2">
    <source>
        <dbReference type="Proteomes" id="UP000442535"/>
    </source>
</evidence>
<comment type="caution">
    <text evidence="1">The sequence shown here is derived from an EMBL/GenBank/DDBJ whole genome shotgun (WGS) entry which is preliminary data.</text>
</comment>